<feature type="transmembrane region" description="Helical" evidence="1">
    <location>
        <begin position="156"/>
        <end position="178"/>
    </location>
</feature>
<feature type="transmembrane region" description="Helical" evidence="1">
    <location>
        <begin position="292"/>
        <end position="314"/>
    </location>
</feature>
<comment type="caution">
    <text evidence="2">The sequence shown here is derived from an EMBL/GenBank/DDBJ whole genome shotgun (WGS) entry which is preliminary data.</text>
</comment>
<dbReference type="AlphaFoldDB" id="A0A0V7ZH39"/>
<proteinExistence type="predicted"/>
<evidence type="ECO:0000313" key="2">
    <source>
        <dbReference type="EMBL" id="KST63914.1"/>
    </source>
</evidence>
<feature type="transmembrane region" description="Helical" evidence="1">
    <location>
        <begin position="7"/>
        <end position="28"/>
    </location>
</feature>
<protein>
    <submittedName>
        <fullName evidence="2">Uncharacterized protein</fullName>
    </submittedName>
</protein>
<dbReference type="EMBL" id="LMTZ01000118">
    <property type="protein sequence ID" value="KST64624.1"/>
    <property type="molecule type" value="Genomic_DNA"/>
</dbReference>
<dbReference type="EMBL" id="LMTZ01000129">
    <property type="protein sequence ID" value="KST63914.1"/>
    <property type="molecule type" value="Genomic_DNA"/>
</dbReference>
<keyword evidence="4" id="KW-1185">Reference proteome</keyword>
<keyword evidence="1" id="KW-1133">Transmembrane helix</keyword>
<evidence type="ECO:0000313" key="3">
    <source>
        <dbReference type="EMBL" id="KST64624.1"/>
    </source>
</evidence>
<sequence>MRQVGLFLSRFLLGLWIVFISAFLSLLLSNAPSVPDYTPFAGVSINVGENSKIHLPNRIFECTQADREFKCQTKIQDRLLDISFIQGNINKYDLTNCRASYDGQIIGCQERGSNHAPLLSKIYEITNLGLSSQQLQALKQKYWGMNFLVELGENRLLSLGNILFVVGGGIVGFFSWFHPSPVNKIFASFVCGFGVYHLVWHFFARIPYEIVIPYGFAADTWGWFIDGTAIAAGLAIMFNTTLLLWGIFNRLTQIPMGIASGVGIFNICWLSINGILTYALDRIGVVSTQSLGLTLFAIAIMATIFAIATAILLWSRTDESIKSFLVISNGFGVTGLGTYGLVLLLLYLGYVD</sequence>
<evidence type="ECO:0000313" key="4">
    <source>
        <dbReference type="Proteomes" id="UP000053372"/>
    </source>
</evidence>
<dbReference type="Proteomes" id="UP000053372">
    <property type="component" value="Unassembled WGS sequence"/>
</dbReference>
<feature type="transmembrane region" description="Helical" evidence="1">
    <location>
        <begin position="185"/>
        <end position="203"/>
    </location>
</feature>
<name>A0A0V7ZH39_9CYAN</name>
<gene>
    <name evidence="2" type="ORF">BC008_39615</name>
    <name evidence="3" type="ORF">BC008_40590</name>
</gene>
<keyword evidence="1" id="KW-0812">Transmembrane</keyword>
<evidence type="ECO:0000256" key="1">
    <source>
        <dbReference type="SAM" id="Phobius"/>
    </source>
</evidence>
<feature type="transmembrane region" description="Helical" evidence="1">
    <location>
        <begin position="326"/>
        <end position="350"/>
    </location>
</feature>
<feature type="transmembrane region" description="Helical" evidence="1">
    <location>
        <begin position="223"/>
        <end position="245"/>
    </location>
</feature>
<feature type="transmembrane region" description="Helical" evidence="1">
    <location>
        <begin position="257"/>
        <end position="280"/>
    </location>
</feature>
<organism evidence="2 4">
    <name type="scientific">Mastigocoleus testarum BC008</name>
    <dbReference type="NCBI Taxonomy" id="371196"/>
    <lineage>
        <taxon>Bacteria</taxon>
        <taxon>Bacillati</taxon>
        <taxon>Cyanobacteriota</taxon>
        <taxon>Cyanophyceae</taxon>
        <taxon>Nostocales</taxon>
        <taxon>Hapalosiphonaceae</taxon>
        <taxon>Mastigocoleus</taxon>
    </lineage>
</organism>
<accession>A0A0V7ZH39</accession>
<keyword evidence="1" id="KW-0472">Membrane</keyword>
<reference evidence="2 4" key="1">
    <citation type="journal article" date="2015" name="Genome Announc.">
        <title>Draft Genome of the Euendolithic (true boring) Cyanobacterium Mastigocoleus testarum strain BC008.</title>
        <authorList>
            <person name="Guida B.S."/>
            <person name="Garcia-Pichel F."/>
        </authorList>
    </citation>
    <scope>NUCLEOTIDE SEQUENCE [LARGE SCALE GENOMIC DNA]</scope>
    <source>
        <strain evidence="2 4">BC008</strain>
    </source>
</reference>